<organism evidence="2 3">
    <name type="scientific">Mucilaginibacter roseus</name>
    <dbReference type="NCBI Taxonomy" id="1528868"/>
    <lineage>
        <taxon>Bacteria</taxon>
        <taxon>Pseudomonadati</taxon>
        <taxon>Bacteroidota</taxon>
        <taxon>Sphingobacteriia</taxon>
        <taxon>Sphingobacteriales</taxon>
        <taxon>Sphingobacteriaceae</taxon>
        <taxon>Mucilaginibacter</taxon>
    </lineage>
</organism>
<gene>
    <name evidence="2" type="ORF">LT679_12035</name>
</gene>
<evidence type="ECO:0000256" key="1">
    <source>
        <dbReference type="SAM" id="Phobius"/>
    </source>
</evidence>
<reference evidence="2 3" key="1">
    <citation type="submission" date="2021-12" db="EMBL/GenBank/DDBJ databases">
        <title>Mucilaginibacter roseus genome.</title>
        <authorList>
            <person name="Ferreira J.R."/>
            <person name="Newman J.D."/>
        </authorList>
    </citation>
    <scope>NUCLEOTIDE SEQUENCE [LARGE SCALE GENOMIC DNA]</scope>
    <source>
        <strain evidence="2 3">LMG 28454</strain>
    </source>
</reference>
<dbReference type="EMBL" id="JAJPWV010000003">
    <property type="protein sequence ID" value="MCD8741335.1"/>
    <property type="molecule type" value="Genomic_DNA"/>
</dbReference>
<feature type="transmembrane region" description="Helical" evidence="1">
    <location>
        <begin position="85"/>
        <end position="103"/>
    </location>
</feature>
<proteinExistence type="predicted"/>
<comment type="caution">
    <text evidence="2">The sequence shown here is derived from an EMBL/GenBank/DDBJ whole genome shotgun (WGS) entry which is preliminary data.</text>
</comment>
<accession>A0ABS8U5E3</accession>
<evidence type="ECO:0000313" key="3">
    <source>
        <dbReference type="Proteomes" id="UP001199919"/>
    </source>
</evidence>
<sequence length="148" mass="16749">MKLVLPINYKKSLSKKSLYTDIDRIKAIIDCELLERKAGNINLQGQEIFYSSTQESNEWNIFKFIDEGNFSVSENNDHVVINYRISIGGLIVKAVMIALIGMIFNRSIWAGPVFLFGVGGINLAIIYFRHLNLLKKIVSKVNVSACTY</sequence>
<feature type="transmembrane region" description="Helical" evidence="1">
    <location>
        <begin position="109"/>
        <end position="128"/>
    </location>
</feature>
<keyword evidence="1" id="KW-1133">Transmembrane helix</keyword>
<keyword evidence="3" id="KW-1185">Reference proteome</keyword>
<protein>
    <submittedName>
        <fullName evidence="2">Uncharacterized protein</fullName>
    </submittedName>
</protein>
<keyword evidence="1" id="KW-0812">Transmembrane</keyword>
<dbReference type="Proteomes" id="UP001199919">
    <property type="component" value="Unassembled WGS sequence"/>
</dbReference>
<keyword evidence="1" id="KW-0472">Membrane</keyword>
<dbReference type="RefSeq" id="WP_232177841.1">
    <property type="nucleotide sequence ID" value="NZ_JAJPWV010000003.1"/>
</dbReference>
<evidence type="ECO:0000313" key="2">
    <source>
        <dbReference type="EMBL" id="MCD8741335.1"/>
    </source>
</evidence>
<name>A0ABS8U5E3_9SPHI</name>